<dbReference type="Proteomes" id="UP000439123">
    <property type="component" value="Unassembled WGS sequence"/>
</dbReference>
<evidence type="ECO:0000313" key="2">
    <source>
        <dbReference type="Proteomes" id="UP000439123"/>
    </source>
</evidence>
<gene>
    <name evidence="1" type="ORF">AERO8C_90091</name>
</gene>
<reference evidence="1 2" key="1">
    <citation type="submission" date="2019-10" db="EMBL/GenBank/DDBJ databases">
        <authorList>
            <person name="Karimi E."/>
        </authorList>
    </citation>
    <scope>NUCLEOTIDE SEQUENCE [LARGE SCALE GENOMIC DNA]</scope>
    <source>
        <strain evidence="1">Aeromonas sp. 8C</strain>
    </source>
</reference>
<dbReference type="EMBL" id="CABWLC010000022">
    <property type="protein sequence ID" value="VXA89387.1"/>
    <property type="molecule type" value="Genomic_DNA"/>
</dbReference>
<proteinExistence type="predicted"/>
<evidence type="ECO:0000313" key="1">
    <source>
        <dbReference type="EMBL" id="VXA89387.1"/>
    </source>
</evidence>
<accession>A0A653LEH5</accession>
<dbReference type="AlphaFoldDB" id="A0A653LEH5"/>
<sequence>MLDYEKLNIDAMMRTIWHMNE</sequence>
<organism evidence="1 2">
    <name type="scientific">Aeromonas veronii</name>
    <dbReference type="NCBI Taxonomy" id="654"/>
    <lineage>
        <taxon>Bacteria</taxon>
        <taxon>Pseudomonadati</taxon>
        <taxon>Pseudomonadota</taxon>
        <taxon>Gammaproteobacteria</taxon>
        <taxon>Aeromonadales</taxon>
        <taxon>Aeromonadaceae</taxon>
        <taxon>Aeromonas</taxon>
    </lineage>
</organism>
<name>A0A653LEH5_AERVE</name>
<protein>
    <submittedName>
        <fullName evidence="1">Uncharacterized protein</fullName>
    </submittedName>
</protein>